<evidence type="ECO:0000313" key="1">
    <source>
        <dbReference type="EMBL" id="BBF89690.1"/>
    </source>
</evidence>
<dbReference type="AlphaFoldDB" id="A0A679BA76"/>
<gene>
    <name evidence="1" type="primary">BBa0001L01.9</name>
</gene>
<protein>
    <submittedName>
        <fullName evidence="1">Uncharacterized protein</fullName>
    </submittedName>
</protein>
<reference evidence="1" key="1">
    <citation type="submission" date="2018-08" db="EMBL/GenBank/DDBJ databases">
        <title>Oryza nivara genomic DNA, chromosome 11, BAC clone:BBa0001L01.</title>
        <authorList>
            <person name="Wu J."/>
            <person name="Kanamori H."/>
        </authorList>
    </citation>
    <scope>NUCLEOTIDE SEQUENCE</scope>
    <source>
        <strain evidence="1">W0106</strain>
    </source>
</reference>
<dbReference type="EMBL" id="AP018869">
    <property type="protein sequence ID" value="BBF89690.1"/>
    <property type="molecule type" value="Genomic_DNA"/>
</dbReference>
<accession>A0A679BA76</accession>
<proteinExistence type="predicted"/>
<sequence length="66" mass="7129">MIGRVHPSGCRGRVRPNVTDSLQPVSRILKMEGLCPTSVPSVNLEEFGLQSPVIFLNDKPAGQGNQ</sequence>
<organism evidence="1">
    <name type="scientific">Oryza nivara</name>
    <name type="common">Indian wild rice</name>
    <name type="synonym">Oryza sativa f. spontanea</name>
    <dbReference type="NCBI Taxonomy" id="4536"/>
    <lineage>
        <taxon>Eukaryota</taxon>
        <taxon>Viridiplantae</taxon>
        <taxon>Streptophyta</taxon>
        <taxon>Embryophyta</taxon>
        <taxon>Tracheophyta</taxon>
        <taxon>Spermatophyta</taxon>
        <taxon>Magnoliopsida</taxon>
        <taxon>Liliopsida</taxon>
        <taxon>Poales</taxon>
        <taxon>Poaceae</taxon>
        <taxon>BOP clade</taxon>
        <taxon>Oryzoideae</taxon>
        <taxon>Oryzeae</taxon>
        <taxon>Oryzinae</taxon>
        <taxon>Oryza</taxon>
    </lineage>
</organism>
<name>A0A679BA76_ORYNI</name>